<evidence type="ECO:0000256" key="1">
    <source>
        <dbReference type="SAM" id="MobiDB-lite"/>
    </source>
</evidence>
<evidence type="ECO:0000313" key="2">
    <source>
        <dbReference type="EMBL" id="MDI6101708.1"/>
    </source>
</evidence>
<organism evidence="2 3">
    <name type="scientific">Actinoplanes sandaracinus</name>
    <dbReference type="NCBI Taxonomy" id="3045177"/>
    <lineage>
        <taxon>Bacteria</taxon>
        <taxon>Bacillati</taxon>
        <taxon>Actinomycetota</taxon>
        <taxon>Actinomycetes</taxon>
        <taxon>Micromonosporales</taxon>
        <taxon>Micromonosporaceae</taxon>
        <taxon>Actinoplanes</taxon>
    </lineage>
</organism>
<feature type="region of interest" description="Disordered" evidence="1">
    <location>
        <begin position="77"/>
        <end position="100"/>
    </location>
</feature>
<accession>A0ABT6WPR2</accession>
<keyword evidence="3" id="KW-1185">Reference proteome</keyword>
<gene>
    <name evidence="2" type="ORF">QLQ12_24100</name>
</gene>
<name>A0ABT6WPR2_9ACTN</name>
<sequence length="100" mass="11361">MHDSVYDVAGDPRKAELLRMSLDRIAEGPDGPLREMAREVLAGRADLRAATREAAYGDELSKAFGRFWGDYQAMSPAERDQLVQDTRQRVDELFDEPRPH</sequence>
<comment type="caution">
    <text evidence="2">The sequence shown here is derived from an EMBL/GenBank/DDBJ whole genome shotgun (WGS) entry which is preliminary data.</text>
</comment>
<dbReference type="EMBL" id="JASCTH010000016">
    <property type="protein sequence ID" value="MDI6101708.1"/>
    <property type="molecule type" value="Genomic_DNA"/>
</dbReference>
<reference evidence="2 3" key="1">
    <citation type="submission" date="2023-05" db="EMBL/GenBank/DDBJ databases">
        <title>Actinoplanes sp. NEAU-A12 genome sequencing.</title>
        <authorList>
            <person name="Wang Z.-S."/>
        </authorList>
    </citation>
    <scope>NUCLEOTIDE SEQUENCE [LARGE SCALE GENOMIC DNA]</scope>
    <source>
        <strain evidence="2 3">NEAU-A12</strain>
    </source>
</reference>
<evidence type="ECO:0000313" key="3">
    <source>
        <dbReference type="Proteomes" id="UP001241758"/>
    </source>
</evidence>
<dbReference type="RefSeq" id="WP_282762692.1">
    <property type="nucleotide sequence ID" value="NZ_JASCTH010000016.1"/>
</dbReference>
<dbReference type="Proteomes" id="UP001241758">
    <property type="component" value="Unassembled WGS sequence"/>
</dbReference>
<proteinExistence type="predicted"/>
<protein>
    <submittedName>
        <fullName evidence="2">Uncharacterized protein</fullName>
    </submittedName>
</protein>